<gene>
    <name evidence="1" type="ORF">ThimaDRAFT_0833</name>
</gene>
<dbReference type="OrthoDB" id="5297084at2"/>
<dbReference type="RefSeq" id="WP_007191710.1">
    <property type="nucleotide sequence ID" value="NZ_AFWV01000002.1"/>
</dbReference>
<name>F9U7D1_9GAMM</name>
<dbReference type="STRING" id="768671.ThimaDRAFT_0833"/>
<dbReference type="EMBL" id="AFWV01000002">
    <property type="protein sequence ID" value="EGV20157.1"/>
    <property type="molecule type" value="Genomic_DNA"/>
</dbReference>
<reference evidence="1 2" key="1">
    <citation type="submission" date="2011-06" db="EMBL/GenBank/DDBJ databases">
        <title>The draft genome of Thiocapsa marina 5811.</title>
        <authorList>
            <consortium name="US DOE Joint Genome Institute (JGI-PGF)"/>
            <person name="Lucas S."/>
            <person name="Han J."/>
            <person name="Cheng J.-F."/>
            <person name="Goodwin L."/>
            <person name="Pitluck S."/>
            <person name="Peters L."/>
            <person name="Land M.L."/>
            <person name="Hauser L."/>
            <person name="Vogl K."/>
            <person name="Liu Z."/>
            <person name="Imhoff J."/>
            <person name="Thiel V."/>
            <person name="Frigaard N.-U."/>
            <person name="Bryant D."/>
            <person name="Woyke T.J."/>
        </authorList>
    </citation>
    <scope>NUCLEOTIDE SEQUENCE [LARGE SCALE GENOMIC DNA]</scope>
    <source>
        <strain evidence="1 2">5811</strain>
    </source>
</reference>
<accession>F9U7D1</accession>
<proteinExistence type="predicted"/>
<dbReference type="AlphaFoldDB" id="F9U7D1"/>
<keyword evidence="2" id="KW-1185">Reference proteome</keyword>
<dbReference type="Proteomes" id="UP000005459">
    <property type="component" value="Unassembled WGS sequence"/>
</dbReference>
<evidence type="ECO:0000313" key="1">
    <source>
        <dbReference type="EMBL" id="EGV20157.1"/>
    </source>
</evidence>
<sequence>MTSSCSIPGELFAEFQTSFYADPVEAVFKALRMGYRVGVRDTVRHNRRQSDAYAVRQIHAATGQRLDNQALVGIAGLLLCTKQRLPPLSVQTYPACACPSGYGLA</sequence>
<protein>
    <submittedName>
        <fullName evidence="1">Uncharacterized protein</fullName>
    </submittedName>
</protein>
<organism evidence="1 2">
    <name type="scientific">Thiocapsa marina 5811</name>
    <dbReference type="NCBI Taxonomy" id="768671"/>
    <lineage>
        <taxon>Bacteria</taxon>
        <taxon>Pseudomonadati</taxon>
        <taxon>Pseudomonadota</taxon>
        <taxon>Gammaproteobacteria</taxon>
        <taxon>Chromatiales</taxon>
        <taxon>Chromatiaceae</taxon>
        <taxon>Thiocapsa</taxon>
    </lineage>
</organism>
<evidence type="ECO:0000313" key="2">
    <source>
        <dbReference type="Proteomes" id="UP000005459"/>
    </source>
</evidence>